<dbReference type="PROSITE" id="PS50113">
    <property type="entry name" value="PAC"/>
    <property type="match status" value="1"/>
</dbReference>
<dbReference type="PROSITE" id="PS50112">
    <property type="entry name" value="PAS"/>
    <property type="match status" value="1"/>
</dbReference>
<feature type="domain" description="HD-GYP" evidence="5">
    <location>
        <begin position="298"/>
        <end position="493"/>
    </location>
</feature>
<dbReference type="Gene3D" id="1.10.3210.10">
    <property type="entry name" value="Hypothetical protein af1432"/>
    <property type="match status" value="1"/>
</dbReference>
<dbReference type="InterPro" id="IPR035965">
    <property type="entry name" value="PAS-like_dom_sf"/>
</dbReference>
<dbReference type="InterPro" id="IPR003607">
    <property type="entry name" value="HD/PDEase_dom"/>
</dbReference>
<reference evidence="7" key="1">
    <citation type="journal article" date="2017" name="Biotechnol. Biofuels">
        <title>Evaluation of environmental bacterial communities as a factor affecting the growth of duckweed Lemna minor.</title>
        <authorList>
            <person name="Ishizawa H."/>
            <person name="Kuroda M."/>
            <person name="Morikawa M."/>
            <person name="Ike M."/>
        </authorList>
    </citation>
    <scope>NUCLEOTIDE SEQUENCE [LARGE SCALE GENOMIC DNA]</scope>
    <source>
        <strain evidence="7">H3</strain>
    </source>
</reference>
<organism evidence="6 7">
    <name type="scientific">Aquitalea magnusonii</name>
    <dbReference type="NCBI Taxonomy" id="332411"/>
    <lineage>
        <taxon>Bacteria</taxon>
        <taxon>Pseudomonadati</taxon>
        <taxon>Pseudomonadota</taxon>
        <taxon>Betaproteobacteria</taxon>
        <taxon>Neisseriales</taxon>
        <taxon>Chromobacteriaceae</taxon>
        <taxon>Aquitalea</taxon>
    </lineage>
</organism>
<dbReference type="InterPro" id="IPR000014">
    <property type="entry name" value="PAS"/>
</dbReference>
<feature type="coiled-coil region" evidence="1">
    <location>
        <begin position="144"/>
        <end position="178"/>
    </location>
</feature>
<proteinExistence type="predicted"/>
<dbReference type="InterPro" id="IPR006674">
    <property type="entry name" value="HD_domain"/>
</dbReference>
<feature type="domain" description="HD" evidence="4">
    <location>
        <begin position="320"/>
        <end position="442"/>
    </location>
</feature>
<feature type="domain" description="PAC" evidence="3">
    <location>
        <begin position="248"/>
        <end position="300"/>
    </location>
</feature>
<evidence type="ECO:0000256" key="1">
    <source>
        <dbReference type="SAM" id="Coils"/>
    </source>
</evidence>
<evidence type="ECO:0000259" key="3">
    <source>
        <dbReference type="PROSITE" id="PS50113"/>
    </source>
</evidence>
<dbReference type="RefSeq" id="WP_089083334.1">
    <property type="nucleotide sequence ID" value="NZ_AP018823.1"/>
</dbReference>
<sequence length="495" mass="54919">MNRDQLLAVLYDLSLTIGREVTVDALLTKVLQRLLFHTGCPAGLAIGHAQGLDASSGQLLKVIGDHHLQQQTGHTIPLPPGLLGRSIHPGCDPALLQTLTGQPHYQYGLRLPLEQHYTILLLAPVPMLQHMPLEHVFPPILSNLARAIKLCHDSEQLAEALQRERNQAKAELDRAQRFSTALLNAMPIAVFYKDAAGRYLGCNPAFSRTVGMQAEEIIGKTPAEVWPAELASMFTQNDGVLIASRQPQLFEYVLRSKQGQLMDVVYAKDLFYNEDNSIGGVIGAFIDISARKSAEESLRQSLIQAISALSAAMVHRDLSTAGHEVRVSDLAVAIGRQLGLDEHRLEGLGLAAMVHDIGQIQIPSEILTRPRRLNHEEFELVKMHAEASYEILKDIRFPWPIAEIAWQHHENMDGSGYPRGLAGEDILLEARIIHVADSVEAMLSHRPFRRQLGLEQTLAQLRHYRGTVYDSQVVDACLALFTEHGYALPDSKRKN</sequence>
<dbReference type="SUPFAM" id="SSF55785">
    <property type="entry name" value="PYP-like sensor domain (PAS domain)"/>
    <property type="match status" value="1"/>
</dbReference>
<reference evidence="6 7" key="2">
    <citation type="journal article" date="2017" name="Genome Announc.">
        <title>Draft genome sequence of Aquitalea magnusonii strain H3, a plant growth-promoting bacterium of duckweed Lemna minor.</title>
        <authorList>
            <person name="Ishizawa H."/>
            <person name="Kuroda M."/>
            <person name="Ike M."/>
        </authorList>
    </citation>
    <scope>NUCLEOTIDE SEQUENCE [LARGE SCALE GENOMIC DNA]</scope>
    <source>
        <strain evidence="6 7">H3</strain>
    </source>
</reference>
<dbReference type="Pfam" id="PF08448">
    <property type="entry name" value="PAS_4"/>
    <property type="match status" value="1"/>
</dbReference>
<dbReference type="Proteomes" id="UP000198290">
    <property type="component" value="Chromosome"/>
</dbReference>
<evidence type="ECO:0000313" key="7">
    <source>
        <dbReference type="Proteomes" id="UP000198290"/>
    </source>
</evidence>
<dbReference type="Pfam" id="PF13487">
    <property type="entry name" value="HD_5"/>
    <property type="match status" value="1"/>
</dbReference>
<reference evidence="7" key="3">
    <citation type="journal article" date="2017" name="Plant Physiol. Biochem.">
        <title>Differential oxidative and antioxidative response of duckweed Lemna minor toward plant growth promoting/inhibiting bacteria.</title>
        <authorList>
            <person name="Ishizawa H."/>
            <person name="Kuroda M."/>
            <person name="Morikawa M."/>
            <person name="Ike M."/>
        </authorList>
    </citation>
    <scope>NUCLEOTIDE SEQUENCE [LARGE SCALE GENOMIC DNA]</scope>
    <source>
        <strain evidence="7">H3</strain>
    </source>
</reference>
<dbReference type="NCBIfam" id="TIGR00229">
    <property type="entry name" value="sensory_box"/>
    <property type="match status" value="1"/>
</dbReference>
<dbReference type="InterPro" id="IPR000700">
    <property type="entry name" value="PAS-assoc_C"/>
</dbReference>
<dbReference type="GO" id="GO:0008081">
    <property type="term" value="F:phosphoric diester hydrolase activity"/>
    <property type="evidence" value="ECO:0007669"/>
    <property type="project" value="UniProtKB-ARBA"/>
</dbReference>
<dbReference type="PANTHER" id="PTHR43155:SF2">
    <property type="entry name" value="CYCLIC DI-GMP PHOSPHODIESTERASE PA4108"/>
    <property type="match status" value="1"/>
</dbReference>
<dbReference type="STRING" id="332411.VI06_00540"/>
<dbReference type="KEGG" id="amah:DLM_1846"/>
<keyword evidence="7" id="KW-1185">Reference proteome</keyword>
<accession>A0A3G9GH91</accession>
<keyword evidence="1" id="KW-0175">Coiled coil</keyword>
<dbReference type="PANTHER" id="PTHR43155">
    <property type="entry name" value="CYCLIC DI-GMP PHOSPHODIESTERASE PA4108-RELATED"/>
    <property type="match status" value="1"/>
</dbReference>
<dbReference type="SUPFAM" id="SSF109604">
    <property type="entry name" value="HD-domain/PDEase-like"/>
    <property type="match status" value="1"/>
</dbReference>
<feature type="domain" description="PAS" evidence="2">
    <location>
        <begin position="175"/>
        <end position="221"/>
    </location>
</feature>
<gene>
    <name evidence="6" type="ORF">DLM_1846</name>
</gene>
<dbReference type="EMBL" id="AP018823">
    <property type="protein sequence ID" value="BBF85462.1"/>
    <property type="molecule type" value="Genomic_DNA"/>
</dbReference>
<dbReference type="CDD" id="cd00130">
    <property type="entry name" value="PAS"/>
    <property type="match status" value="1"/>
</dbReference>
<dbReference type="PROSITE" id="PS51832">
    <property type="entry name" value="HD_GYP"/>
    <property type="match status" value="1"/>
</dbReference>
<protein>
    <submittedName>
        <fullName evidence="6">Diguanylate cyclase</fullName>
    </submittedName>
</protein>
<dbReference type="CDD" id="cd00077">
    <property type="entry name" value="HDc"/>
    <property type="match status" value="1"/>
</dbReference>
<evidence type="ECO:0000259" key="4">
    <source>
        <dbReference type="PROSITE" id="PS51831"/>
    </source>
</evidence>
<dbReference type="PROSITE" id="PS51831">
    <property type="entry name" value="HD"/>
    <property type="match status" value="1"/>
</dbReference>
<name>A0A3G9GH91_9NEIS</name>
<evidence type="ECO:0000313" key="6">
    <source>
        <dbReference type="EMBL" id="BBF85462.1"/>
    </source>
</evidence>
<dbReference type="SMART" id="SM00091">
    <property type="entry name" value="PAS"/>
    <property type="match status" value="1"/>
</dbReference>
<evidence type="ECO:0000259" key="2">
    <source>
        <dbReference type="PROSITE" id="PS50112"/>
    </source>
</evidence>
<dbReference type="Gene3D" id="3.30.450.20">
    <property type="entry name" value="PAS domain"/>
    <property type="match status" value="1"/>
</dbReference>
<dbReference type="OrthoDB" id="9774747at2"/>
<dbReference type="InterPro" id="IPR037522">
    <property type="entry name" value="HD_GYP_dom"/>
</dbReference>
<dbReference type="SMART" id="SM00471">
    <property type="entry name" value="HDc"/>
    <property type="match status" value="1"/>
</dbReference>
<dbReference type="InterPro" id="IPR013656">
    <property type="entry name" value="PAS_4"/>
</dbReference>
<evidence type="ECO:0000259" key="5">
    <source>
        <dbReference type="PROSITE" id="PS51832"/>
    </source>
</evidence>
<dbReference type="AlphaFoldDB" id="A0A3G9GH91"/>